<name>A0AAD8LXD2_9APIA</name>
<keyword evidence="4" id="KW-0238">DNA-binding</keyword>
<proteinExistence type="predicted"/>
<dbReference type="SUPFAM" id="SSF90229">
    <property type="entry name" value="CCCH zinc finger"/>
    <property type="match status" value="5"/>
</dbReference>
<feature type="domain" description="C3H1-type" evidence="7">
    <location>
        <begin position="146"/>
        <end position="174"/>
    </location>
</feature>
<feature type="zinc finger region" description="C3H1-type" evidence="5">
    <location>
        <begin position="311"/>
        <end position="339"/>
    </location>
</feature>
<protein>
    <submittedName>
        <fullName evidence="8">Zinc finger CCCH domain-containing protein 58</fullName>
    </submittedName>
</protein>
<evidence type="ECO:0000256" key="2">
    <source>
        <dbReference type="ARBA" id="ARBA00022771"/>
    </source>
</evidence>
<feature type="zinc finger region" description="C3H1-type" evidence="5">
    <location>
        <begin position="100"/>
        <end position="128"/>
    </location>
</feature>
<dbReference type="EMBL" id="JAUIZM010000022">
    <property type="protein sequence ID" value="KAK1351888.1"/>
    <property type="molecule type" value="Genomic_DNA"/>
</dbReference>
<evidence type="ECO:0000256" key="1">
    <source>
        <dbReference type="ARBA" id="ARBA00022723"/>
    </source>
</evidence>
<feature type="domain" description="C3H1-type" evidence="7">
    <location>
        <begin position="100"/>
        <end position="128"/>
    </location>
</feature>
<keyword evidence="9" id="KW-1185">Reference proteome</keyword>
<dbReference type="Gene3D" id="2.30.30.1190">
    <property type="match status" value="1"/>
</dbReference>
<feature type="zinc finger region" description="C3H1-type" evidence="5">
    <location>
        <begin position="146"/>
        <end position="174"/>
    </location>
</feature>
<evidence type="ECO:0000256" key="6">
    <source>
        <dbReference type="SAM" id="MobiDB-lite"/>
    </source>
</evidence>
<feature type="compositionally biased region" description="Gly residues" evidence="6">
    <location>
        <begin position="35"/>
        <end position="48"/>
    </location>
</feature>
<feature type="zinc finger region" description="C3H1-type" evidence="5">
    <location>
        <begin position="54"/>
        <end position="82"/>
    </location>
</feature>
<gene>
    <name evidence="8" type="ORF">POM88_053893</name>
</gene>
<dbReference type="Pfam" id="PF00642">
    <property type="entry name" value="zf-CCCH"/>
    <property type="match status" value="5"/>
</dbReference>
<dbReference type="Gene3D" id="4.10.1000.10">
    <property type="entry name" value="Zinc finger, CCCH-type"/>
    <property type="match status" value="2"/>
</dbReference>
<dbReference type="Proteomes" id="UP001237642">
    <property type="component" value="Unassembled WGS sequence"/>
</dbReference>
<comment type="caution">
    <text evidence="8">The sequence shown here is derived from an EMBL/GenBank/DDBJ whole genome shotgun (WGS) entry which is preliminary data.</text>
</comment>
<feature type="domain" description="C3H1-type" evidence="7">
    <location>
        <begin position="54"/>
        <end position="82"/>
    </location>
</feature>
<dbReference type="PANTHER" id="PTHR12506">
    <property type="entry name" value="PROTEIN PHOSPHATASE RELATED"/>
    <property type="match status" value="1"/>
</dbReference>
<reference evidence="8" key="2">
    <citation type="submission" date="2023-05" db="EMBL/GenBank/DDBJ databases">
        <authorList>
            <person name="Schelkunov M.I."/>
        </authorList>
    </citation>
    <scope>NUCLEOTIDE SEQUENCE</scope>
    <source>
        <strain evidence="8">Hsosn_3</strain>
        <tissue evidence="8">Leaf</tissue>
    </source>
</reference>
<evidence type="ECO:0000313" key="9">
    <source>
        <dbReference type="Proteomes" id="UP001237642"/>
    </source>
</evidence>
<evidence type="ECO:0000259" key="7">
    <source>
        <dbReference type="PROSITE" id="PS50103"/>
    </source>
</evidence>
<evidence type="ECO:0000256" key="3">
    <source>
        <dbReference type="ARBA" id="ARBA00022833"/>
    </source>
</evidence>
<feature type="domain" description="C3H1-type" evidence="7">
    <location>
        <begin position="311"/>
        <end position="339"/>
    </location>
</feature>
<keyword evidence="1 5" id="KW-0479">Metal-binding</keyword>
<evidence type="ECO:0000256" key="5">
    <source>
        <dbReference type="PROSITE-ProRule" id="PRU00723"/>
    </source>
</evidence>
<dbReference type="GO" id="GO:0003729">
    <property type="term" value="F:mRNA binding"/>
    <property type="evidence" value="ECO:0007669"/>
    <property type="project" value="TreeGrafter"/>
</dbReference>
<dbReference type="PROSITE" id="PS50103">
    <property type="entry name" value="ZF_C3H1"/>
    <property type="match status" value="5"/>
</dbReference>
<evidence type="ECO:0000256" key="4">
    <source>
        <dbReference type="ARBA" id="ARBA00023125"/>
    </source>
</evidence>
<keyword evidence="3 5" id="KW-0862">Zinc</keyword>
<evidence type="ECO:0000313" key="8">
    <source>
        <dbReference type="EMBL" id="KAK1351888.1"/>
    </source>
</evidence>
<dbReference type="GO" id="GO:0008270">
    <property type="term" value="F:zinc ion binding"/>
    <property type="evidence" value="ECO:0007669"/>
    <property type="project" value="UniProtKB-KW"/>
</dbReference>
<dbReference type="SMART" id="SM00356">
    <property type="entry name" value="ZnF_C3H1"/>
    <property type="match status" value="5"/>
</dbReference>
<dbReference type="InterPro" id="IPR036855">
    <property type="entry name" value="Znf_CCCH_sf"/>
</dbReference>
<dbReference type="PANTHER" id="PTHR12506:SF41">
    <property type="entry name" value="ZINC FINGER CCCH DOMAIN-CONTAINING PROTEIN 58"/>
    <property type="match status" value="1"/>
</dbReference>
<feature type="region of interest" description="Disordered" evidence="6">
    <location>
        <begin position="1"/>
        <end position="51"/>
    </location>
</feature>
<feature type="zinc finger region" description="C3H1-type" evidence="5">
    <location>
        <begin position="357"/>
        <end position="385"/>
    </location>
</feature>
<feature type="domain" description="C3H1-type" evidence="7">
    <location>
        <begin position="357"/>
        <end position="385"/>
    </location>
</feature>
<organism evidence="8 9">
    <name type="scientific">Heracleum sosnowskyi</name>
    <dbReference type="NCBI Taxonomy" id="360622"/>
    <lineage>
        <taxon>Eukaryota</taxon>
        <taxon>Viridiplantae</taxon>
        <taxon>Streptophyta</taxon>
        <taxon>Embryophyta</taxon>
        <taxon>Tracheophyta</taxon>
        <taxon>Spermatophyta</taxon>
        <taxon>Magnoliopsida</taxon>
        <taxon>eudicotyledons</taxon>
        <taxon>Gunneridae</taxon>
        <taxon>Pentapetalae</taxon>
        <taxon>asterids</taxon>
        <taxon>campanulids</taxon>
        <taxon>Apiales</taxon>
        <taxon>Apiaceae</taxon>
        <taxon>Apioideae</taxon>
        <taxon>apioid superclade</taxon>
        <taxon>Tordylieae</taxon>
        <taxon>Tordyliinae</taxon>
        <taxon>Heracleum</taxon>
    </lineage>
</organism>
<dbReference type="InterPro" id="IPR000571">
    <property type="entry name" value="Znf_CCCH"/>
</dbReference>
<sequence>MERLQPTEGSSPDPVAEWSSPGGETGLEEPMWQLGLGGSGAGAAGGGDDSYPERPDEADCIYYLRTGFCGYGSRCRFNHPRDRNLVVGAMRASGGEYPERVGQPVCQYYMRTGMCKFGASCKYHHPRHGVGSAISVAISVSGYPLRPGEKECSYYLKTGQCKFGVTCKFHHPHPDGIHIPARGLLPAAAAVPPAIYPTMQSPGPPSQQYGVVAGNWPVARSALLPGSYVQGTYGPVILPPGMVPMAGWNPYQAPLSPVASPSAQSNAGAGPIYGMSQLSSTAPVYAGPFLSMTSPAGHSAYNQKEHAFPERPGQPECQYYMKTGGCKFGSSCKYHHPPQWSASKTNFVLSPMGLPLRPGAPLCSHYALNGICKFGHSCKFDHPMSTLSYSPSASSLTDMPVAPYPVGSSMATLAPSSSSSELKPDKEAFLTRMSTPLSTAAGSVGSTFSRNDTLPQSSIQQPGQSSTPTNVLYQQFYILSRHDSLSHIYYMQLLSLVFI</sequence>
<reference evidence="8" key="1">
    <citation type="submission" date="2023-02" db="EMBL/GenBank/DDBJ databases">
        <title>Genome of toxic invasive species Heracleum sosnowskyi carries increased number of genes despite the absence of recent whole-genome duplications.</title>
        <authorList>
            <person name="Schelkunov M."/>
            <person name="Shtratnikova V."/>
            <person name="Makarenko M."/>
            <person name="Klepikova A."/>
            <person name="Omelchenko D."/>
            <person name="Novikova G."/>
            <person name="Obukhova E."/>
            <person name="Bogdanov V."/>
            <person name="Penin A."/>
            <person name="Logacheva M."/>
        </authorList>
    </citation>
    <scope>NUCLEOTIDE SEQUENCE</scope>
    <source>
        <strain evidence="8">Hsosn_3</strain>
        <tissue evidence="8">Leaf</tissue>
    </source>
</reference>
<dbReference type="GO" id="GO:0003677">
    <property type="term" value="F:DNA binding"/>
    <property type="evidence" value="ECO:0007669"/>
    <property type="project" value="UniProtKB-KW"/>
</dbReference>
<dbReference type="InterPro" id="IPR050974">
    <property type="entry name" value="Plant_ZF_CCCH"/>
</dbReference>
<dbReference type="AlphaFoldDB" id="A0AAD8LXD2"/>
<keyword evidence="2 5" id="KW-0863">Zinc-finger</keyword>
<accession>A0AAD8LXD2</accession>